<dbReference type="SMART" id="SM00829">
    <property type="entry name" value="PKS_ER"/>
    <property type="match status" value="1"/>
</dbReference>
<dbReference type="GO" id="GO:0016491">
    <property type="term" value="F:oxidoreductase activity"/>
    <property type="evidence" value="ECO:0007669"/>
    <property type="project" value="InterPro"/>
</dbReference>
<dbReference type="Gene3D" id="3.90.180.10">
    <property type="entry name" value="Medium-chain alcohol dehydrogenases, catalytic domain"/>
    <property type="match status" value="1"/>
</dbReference>
<dbReference type="Proteomes" id="UP000198510">
    <property type="component" value="Unassembled WGS sequence"/>
</dbReference>
<dbReference type="InterPro" id="IPR052733">
    <property type="entry name" value="Chloroplast_QOR"/>
</dbReference>
<dbReference type="PANTHER" id="PTHR44013:SF1">
    <property type="entry name" value="ZINC-TYPE ALCOHOL DEHYDROGENASE-LIKE PROTEIN C16A3.02C"/>
    <property type="match status" value="1"/>
</dbReference>
<reference evidence="2 3" key="1">
    <citation type="submission" date="2016-10" db="EMBL/GenBank/DDBJ databases">
        <authorList>
            <person name="de Groot N.N."/>
        </authorList>
    </citation>
    <scope>NUCLEOTIDE SEQUENCE [LARGE SCALE GENOMIC DNA]</scope>
    <source>
        <strain evidence="2 3">DSM 25186</strain>
    </source>
</reference>
<accession>A0A1G8WMR4</accession>
<dbReference type="Pfam" id="PF13602">
    <property type="entry name" value="ADH_zinc_N_2"/>
    <property type="match status" value="1"/>
</dbReference>
<dbReference type="InterPro" id="IPR011032">
    <property type="entry name" value="GroES-like_sf"/>
</dbReference>
<dbReference type="InterPro" id="IPR036291">
    <property type="entry name" value="NAD(P)-bd_dom_sf"/>
</dbReference>
<gene>
    <name evidence="2" type="ORF">SAMN05421823_101132</name>
</gene>
<dbReference type="STRING" id="1075417.SAMN05421823_101132"/>
<dbReference type="CDD" id="cd08267">
    <property type="entry name" value="MDR1"/>
    <property type="match status" value="1"/>
</dbReference>
<dbReference type="EMBL" id="FNFO01000001">
    <property type="protein sequence ID" value="SDJ79584.1"/>
    <property type="molecule type" value="Genomic_DNA"/>
</dbReference>
<dbReference type="OrthoDB" id="648910at2"/>
<dbReference type="InterPro" id="IPR020843">
    <property type="entry name" value="ER"/>
</dbReference>
<dbReference type="Gene3D" id="3.40.50.720">
    <property type="entry name" value="NAD(P)-binding Rossmann-like Domain"/>
    <property type="match status" value="1"/>
</dbReference>
<dbReference type="Pfam" id="PF08240">
    <property type="entry name" value="ADH_N"/>
    <property type="match status" value="1"/>
</dbReference>
<protein>
    <submittedName>
        <fullName evidence="2">NADPH:quinone reductase</fullName>
    </submittedName>
</protein>
<dbReference type="SUPFAM" id="SSF50129">
    <property type="entry name" value="GroES-like"/>
    <property type="match status" value="1"/>
</dbReference>
<dbReference type="AlphaFoldDB" id="A0A1G8WMR4"/>
<keyword evidence="3" id="KW-1185">Reference proteome</keyword>
<dbReference type="RefSeq" id="WP_089677907.1">
    <property type="nucleotide sequence ID" value="NZ_FNFO01000001.1"/>
</dbReference>
<evidence type="ECO:0000313" key="2">
    <source>
        <dbReference type="EMBL" id="SDJ79584.1"/>
    </source>
</evidence>
<name>A0A1G8WMR4_9BACT</name>
<proteinExistence type="predicted"/>
<dbReference type="PANTHER" id="PTHR44013">
    <property type="entry name" value="ZINC-TYPE ALCOHOL DEHYDROGENASE-LIKE PROTEIN C16A3.02C"/>
    <property type="match status" value="1"/>
</dbReference>
<sequence length="332" mass="36138">MKAIVINQYGGEEVLELDDMPIPEIGADEVLVKNYATSVNPVDWKVRKGDAKLLTGFKFPRVLGGDVAGTVAQLGENVRRFQPGDRVFALKPALKEGGAYAEYVAIKARYLVHIPQELSFEEAAAVPLAGLTAYQGLVHDGNITANQQVLINGSSGGVGVFAVQIAKAFNTEVTGVCSGRNVELTRSLGADQVIDYTQEDVLALRQQFDLIYDTVGNLSFKSGRHLLKPHGVWVTTQPMPVNFLYSALTLLGRQSYKVVTTKPGSRDMLQLKMLIEQGTVRPIIDRTYALDEIAEAHRYSEAGHAVGKIVVQVRPEQKEARATTSEATALTD</sequence>
<dbReference type="GO" id="GO:0008270">
    <property type="term" value="F:zinc ion binding"/>
    <property type="evidence" value="ECO:0007669"/>
    <property type="project" value="InterPro"/>
</dbReference>
<dbReference type="InterPro" id="IPR013154">
    <property type="entry name" value="ADH-like_N"/>
</dbReference>
<dbReference type="PROSITE" id="PS01162">
    <property type="entry name" value="QOR_ZETA_CRYSTAL"/>
    <property type="match status" value="1"/>
</dbReference>
<dbReference type="InterPro" id="IPR002364">
    <property type="entry name" value="Quin_OxRdtase/zeta-crystal_CS"/>
</dbReference>
<feature type="domain" description="Enoyl reductase (ER)" evidence="1">
    <location>
        <begin position="11"/>
        <end position="311"/>
    </location>
</feature>
<dbReference type="SUPFAM" id="SSF51735">
    <property type="entry name" value="NAD(P)-binding Rossmann-fold domains"/>
    <property type="match status" value="1"/>
</dbReference>
<organism evidence="2 3">
    <name type="scientific">Catalinimonas alkaloidigena</name>
    <dbReference type="NCBI Taxonomy" id="1075417"/>
    <lineage>
        <taxon>Bacteria</taxon>
        <taxon>Pseudomonadati</taxon>
        <taxon>Bacteroidota</taxon>
        <taxon>Cytophagia</taxon>
        <taxon>Cytophagales</taxon>
        <taxon>Catalimonadaceae</taxon>
        <taxon>Catalinimonas</taxon>
    </lineage>
</organism>
<evidence type="ECO:0000259" key="1">
    <source>
        <dbReference type="SMART" id="SM00829"/>
    </source>
</evidence>
<evidence type="ECO:0000313" key="3">
    <source>
        <dbReference type="Proteomes" id="UP000198510"/>
    </source>
</evidence>